<dbReference type="PRINTS" id="PR00111">
    <property type="entry name" value="ABHYDROLASE"/>
</dbReference>
<organism evidence="2 3">
    <name type="scientific">Faucicola osloensis</name>
    <name type="common">Moraxella osloensis</name>
    <dbReference type="NCBI Taxonomy" id="34062"/>
    <lineage>
        <taxon>Bacteria</taxon>
        <taxon>Pseudomonadati</taxon>
        <taxon>Pseudomonadota</taxon>
        <taxon>Gammaproteobacteria</taxon>
        <taxon>Moraxellales</taxon>
        <taxon>Moraxellaceae</taxon>
        <taxon>Faucicola</taxon>
    </lineage>
</organism>
<dbReference type="RefSeq" id="WP_100269768.1">
    <property type="nucleotide sequence ID" value="NZ_CP024443.1"/>
</dbReference>
<evidence type="ECO:0000259" key="1">
    <source>
        <dbReference type="Pfam" id="PF00561"/>
    </source>
</evidence>
<accession>A0A2D2LTX2</accession>
<protein>
    <recommendedName>
        <fullName evidence="1">AB hydrolase-1 domain-containing protein</fullName>
    </recommendedName>
</protein>
<dbReference type="AlphaFoldDB" id="A0A2D2LTX2"/>
<proteinExistence type="predicted"/>
<dbReference type="InterPro" id="IPR029058">
    <property type="entry name" value="AB_hydrolase_fold"/>
</dbReference>
<dbReference type="Gene3D" id="3.40.50.1820">
    <property type="entry name" value="alpha/beta hydrolase"/>
    <property type="match status" value="1"/>
</dbReference>
<sequence>MKEYVIDNLGSQLHYWIREGESNEWLVFLHGAGLDHHMFESQYAVIPKRYNILAWDARGHGKSTIKPQVAINYRDMIDDVRMICKAQHIDSATFIGQSMGGFLAQDVAYFHPELVKSLILIDCARNTNKLSKLEKIGLKLQPYMLKAQPEPIFLVKSAKMCGKHKPTVDFAYQKMRQLGKERLVETLVSLRQAFHEDKKYQSHCPITLICGKEDKVGMIIKAMKTWRKKDKSVYQTVWVKNAGHCANQDNAKPVNQAILKHLNKFLA</sequence>
<dbReference type="EMBL" id="CP024443">
    <property type="protein sequence ID" value="ATR78464.1"/>
    <property type="molecule type" value="Genomic_DNA"/>
</dbReference>
<dbReference type="InterPro" id="IPR050266">
    <property type="entry name" value="AB_hydrolase_sf"/>
</dbReference>
<feature type="domain" description="AB hydrolase-1" evidence="1">
    <location>
        <begin position="25"/>
        <end position="153"/>
    </location>
</feature>
<gene>
    <name evidence="2" type="ORF">NP7_03855</name>
</gene>
<evidence type="ECO:0000313" key="2">
    <source>
        <dbReference type="EMBL" id="ATR78464.1"/>
    </source>
</evidence>
<dbReference type="Proteomes" id="UP000229340">
    <property type="component" value="Chromosome"/>
</dbReference>
<evidence type="ECO:0000313" key="3">
    <source>
        <dbReference type="Proteomes" id="UP000229340"/>
    </source>
</evidence>
<dbReference type="InterPro" id="IPR000073">
    <property type="entry name" value="AB_hydrolase_1"/>
</dbReference>
<reference evidence="3" key="1">
    <citation type="submission" date="2017-11" db="EMBL/GenBank/DDBJ databases">
        <title>Complete genome sequence of Moraxella osloensis NP7 isolated from human skin.</title>
        <authorList>
            <person name="Lee K."/>
            <person name="Lim J.Y."/>
            <person name="Hwang I."/>
        </authorList>
    </citation>
    <scope>NUCLEOTIDE SEQUENCE [LARGE SCALE GENOMIC DNA]</scope>
    <source>
        <strain evidence="3">NP7</strain>
    </source>
</reference>
<name>A0A2D2LTX2_FAUOS</name>
<dbReference type="SUPFAM" id="SSF53474">
    <property type="entry name" value="alpha/beta-Hydrolases"/>
    <property type="match status" value="1"/>
</dbReference>
<dbReference type="PANTHER" id="PTHR43798">
    <property type="entry name" value="MONOACYLGLYCEROL LIPASE"/>
    <property type="match status" value="1"/>
</dbReference>
<dbReference type="Pfam" id="PF00561">
    <property type="entry name" value="Abhydrolase_1"/>
    <property type="match status" value="1"/>
</dbReference>